<evidence type="ECO:0000256" key="4">
    <source>
        <dbReference type="SAM" id="SignalP"/>
    </source>
</evidence>
<reference evidence="5 6" key="1">
    <citation type="journal article" date="2018" name="Nat. Biotechnol.">
        <title>A standardized bacterial taxonomy based on genome phylogeny substantially revises the tree of life.</title>
        <authorList>
            <person name="Parks D.H."/>
            <person name="Chuvochina M."/>
            <person name="Waite D.W."/>
            <person name="Rinke C."/>
            <person name="Skarshewski A."/>
            <person name="Chaumeil P.A."/>
            <person name="Hugenholtz P."/>
        </authorList>
    </citation>
    <scope>NUCLEOTIDE SEQUENCE [LARGE SCALE GENOMIC DNA]</scope>
    <source>
        <strain evidence="5">UBA9359</strain>
    </source>
</reference>
<dbReference type="Proteomes" id="UP000264330">
    <property type="component" value="Unassembled WGS sequence"/>
</dbReference>
<dbReference type="InterPro" id="IPR036770">
    <property type="entry name" value="Ankyrin_rpt-contain_sf"/>
</dbReference>
<dbReference type="Gene3D" id="1.25.40.20">
    <property type="entry name" value="Ankyrin repeat-containing domain"/>
    <property type="match status" value="1"/>
</dbReference>
<accession>A0A3D5J5Q3</accession>
<dbReference type="SUPFAM" id="SSF48403">
    <property type="entry name" value="Ankyrin repeat"/>
    <property type="match status" value="1"/>
</dbReference>
<dbReference type="PROSITE" id="PS50088">
    <property type="entry name" value="ANK_REPEAT"/>
    <property type="match status" value="1"/>
</dbReference>
<keyword evidence="4" id="KW-0732">Signal</keyword>
<feature type="repeat" description="ANK" evidence="3">
    <location>
        <begin position="74"/>
        <end position="106"/>
    </location>
</feature>
<comment type="caution">
    <text evidence="5">The sequence shown here is derived from an EMBL/GenBank/DDBJ whole genome shotgun (WGS) entry which is preliminary data.</text>
</comment>
<evidence type="ECO:0000256" key="1">
    <source>
        <dbReference type="ARBA" id="ARBA00022737"/>
    </source>
</evidence>
<evidence type="ECO:0000256" key="3">
    <source>
        <dbReference type="PROSITE-ProRule" id="PRU00023"/>
    </source>
</evidence>
<dbReference type="Pfam" id="PF12796">
    <property type="entry name" value="Ank_2"/>
    <property type="match status" value="1"/>
</dbReference>
<evidence type="ECO:0000256" key="2">
    <source>
        <dbReference type="ARBA" id="ARBA00023043"/>
    </source>
</evidence>
<evidence type="ECO:0000313" key="6">
    <source>
        <dbReference type="Proteomes" id="UP000264330"/>
    </source>
</evidence>
<gene>
    <name evidence="5" type="ORF">DGQ38_16745</name>
</gene>
<dbReference type="InterPro" id="IPR002110">
    <property type="entry name" value="Ankyrin_rpt"/>
</dbReference>
<dbReference type="EMBL" id="DPMF01000383">
    <property type="protein sequence ID" value="HCV82690.1"/>
    <property type="molecule type" value="Genomic_DNA"/>
</dbReference>
<proteinExistence type="predicted"/>
<dbReference type="InterPro" id="IPR050663">
    <property type="entry name" value="Ankyrin-SOCS_Box"/>
</dbReference>
<dbReference type="PANTHER" id="PTHR24193">
    <property type="entry name" value="ANKYRIN REPEAT PROTEIN"/>
    <property type="match status" value="1"/>
</dbReference>
<name>A0A3D5J5Q3_9FLAO</name>
<dbReference type="GO" id="GO:0045944">
    <property type="term" value="P:positive regulation of transcription by RNA polymerase II"/>
    <property type="evidence" value="ECO:0007669"/>
    <property type="project" value="TreeGrafter"/>
</dbReference>
<keyword evidence="2 3" id="KW-0040">ANK repeat</keyword>
<evidence type="ECO:0000313" key="5">
    <source>
        <dbReference type="EMBL" id="HCV82690.1"/>
    </source>
</evidence>
<protein>
    <submittedName>
        <fullName evidence="5">Ankyrin repeat domain-containing protein</fullName>
    </submittedName>
</protein>
<feature type="signal peptide" evidence="4">
    <location>
        <begin position="1"/>
        <end position="21"/>
    </location>
</feature>
<dbReference type="OMA" id="FCKAVMQ"/>
<keyword evidence="1" id="KW-0677">Repeat</keyword>
<dbReference type="PROSITE" id="PS50297">
    <property type="entry name" value="ANK_REP_REGION"/>
    <property type="match status" value="1"/>
</dbReference>
<feature type="chain" id="PRO_5017781083" evidence="4">
    <location>
        <begin position="22"/>
        <end position="134"/>
    </location>
</feature>
<dbReference type="PANTHER" id="PTHR24193:SF121">
    <property type="entry name" value="ADA2A-CONTAINING COMPLEX COMPONENT 3, ISOFORM D"/>
    <property type="match status" value="1"/>
</dbReference>
<dbReference type="AlphaFoldDB" id="A0A3D5J5Q3"/>
<dbReference type="RefSeq" id="WP_013073966.1">
    <property type="nucleotide sequence ID" value="NZ_CAJXAW010000065.1"/>
</dbReference>
<dbReference type="GO" id="GO:0000976">
    <property type="term" value="F:transcription cis-regulatory region binding"/>
    <property type="evidence" value="ECO:0007669"/>
    <property type="project" value="TreeGrafter"/>
</dbReference>
<organism evidence="5 6">
    <name type="scientific">Zunongwangia profunda</name>
    <dbReference type="NCBI Taxonomy" id="398743"/>
    <lineage>
        <taxon>Bacteria</taxon>
        <taxon>Pseudomonadati</taxon>
        <taxon>Bacteroidota</taxon>
        <taxon>Flavobacteriia</taxon>
        <taxon>Flavobacteriales</taxon>
        <taxon>Flavobacteriaceae</taxon>
        <taxon>Zunongwangia</taxon>
    </lineage>
</organism>
<dbReference type="SMART" id="SM00248">
    <property type="entry name" value="ANK"/>
    <property type="match status" value="2"/>
</dbReference>
<sequence length="134" mass="14468">MKKSIFTFALALVLTSGIATASEAHPSLSNSSEYPVEKLAALNLNSLCKAIIAGNYDMVTQLIQMGEDINQKSLGKTPAMYAARYNKADILSLLIEKGADLSVKSDQEKQTAEEFAVNSNAKETIEVLKKAGRK</sequence>